<dbReference type="Proteomes" id="UP000297762">
    <property type="component" value="Unassembled WGS sequence"/>
</dbReference>
<evidence type="ECO:0000313" key="2">
    <source>
        <dbReference type="Proteomes" id="UP000297762"/>
    </source>
</evidence>
<comment type="caution">
    <text evidence="1">The sequence shown here is derived from an EMBL/GenBank/DDBJ whole genome shotgun (WGS) entry which is preliminary data.</text>
</comment>
<dbReference type="OrthoDB" id="341432at2"/>
<accession>A0A4R9KAT3</accession>
<protein>
    <submittedName>
        <fullName evidence="1">Uncharacterized protein</fullName>
    </submittedName>
</protein>
<proteinExistence type="predicted"/>
<dbReference type="AlphaFoldDB" id="A0A4R9KAT3"/>
<organism evidence="1 2">
    <name type="scientific">Leptospira sarikeiensis</name>
    <dbReference type="NCBI Taxonomy" id="2484943"/>
    <lineage>
        <taxon>Bacteria</taxon>
        <taxon>Pseudomonadati</taxon>
        <taxon>Spirochaetota</taxon>
        <taxon>Spirochaetia</taxon>
        <taxon>Leptospirales</taxon>
        <taxon>Leptospiraceae</taxon>
        <taxon>Leptospira</taxon>
    </lineage>
</organism>
<evidence type="ECO:0000313" key="1">
    <source>
        <dbReference type="EMBL" id="TGL62848.1"/>
    </source>
</evidence>
<reference evidence="1" key="1">
    <citation type="journal article" date="2019" name="PLoS Negl. Trop. Dis.">
        <title>Revisiting the worldwide diversity of Leptospira species in the environment.</title>
        <authorList>
            <person name="Vincent A.T."/>
            <person name="Schiettekatte O."/>
            <person name="Bourhy P."/>
            <person name="Veyrier F.J."/>
            <person name="Picardeau M."/>
        </authorList>
    </citation>
    <scope>NUCLEOTIDE SEQUENCE [LARGE SCALE GENOMIC DNA]</scope>
    <source>
        <strain evidence="1">201702455</strain>
    </source>
</reference>
<name>A0A4R9KAT3_9LEPT</name>
<dbReference type="EMBL" id="RQGF01000015">
    <property type="protein sequence ID" value="TGL62848.1"/>
    <property type="molecule type" value="Genomic_DNA"/>
</dbReference>
<dbReference type="RefSeq" id="WP_135648972.1">
    <property type="nucleotide sequence ID" value="NZ_RQGF01000015.1"/>
</dbReference>
<sequence length="264" mass="29967">MTPRNIAVLLYISILFIFHSPVSALGTYSEGWTVAKLIQFESRGIVYESYEGVIEVITYDPAEECNEERDECYVPMRKKANFSVRPENADVVNFLAKNLNQNILIQFNIHRIQPIALSSSVEVIHAQYQENIIPHSNPVKDPSGRLTVWVQAHDTAHPIDKMATKKTGGKRNFSVMGRILSLEYKGTLVGTYEGLYMDESKGKIHPFSITSEEMAEFAWKAMKYTGKYYLGISVAFVTGVRESHYDVFEINFREPAGSQEKPKN</sequence>
<gene>
    <name evidence="1" type="ORF">EHQ64_08025</name>
</gene>
<keyword evidence="2" id="KW-1185">Reference proteome</keyword>